<accession>A0A163K1D4</accession>
<sequence length="97" mass="10706">MPFRCKCGRTFEKPSTFSTHTSSCAPFHHRRLSASSPPKSSPMRLDMTSLGSKSPDTSPLSSSPTMDYPSFMPTALTIQNAFEGVRRRSLSYDASLK</sequence>
<evidence type="ECO:0000256" key="1">
    <source>
        <dbReference type="SAM" id="MobiDB-lite"/>
    </source>
</evidence>
<name>A0A163K1D4_ABSGL</name>
<protein>
    <submittedName>
        <fullName evidence="2">Uncharacterized protein</fullName>
    </submittedName>
</protein>
<dbReference type="EMBL" id="LT554202">
    <property type="protein sequence ID" value="SAM03533.1"/>
    <property type="molecule type" value="Genomic_DNA"/>
</dbReference>
<dbReference type="OMA" id="PFHHRRI"/>
<dbReference type="OrthoDB" id="2418221at2759"/>
<organism evidence="2">
    <name type="scientific">Absidia glauca</name>
    <name type="common">Pin mould</name>
    <dbReference type="NCBI Taxonomy" id="4829"/>
    <lineage>
        <taxon>Eukaryota</taxon>
        <taxon>Fungi</taxon>
        <taxon>Fungi incertae sedis</taxon>
        <taxon>Mucoromycota</taxon>
        <taxon>Mucoromycotina</taxon>
        <taxon>Mucoromycetes</taxon>
        <taxon>Mucorales</taxon>
        <taxon>Cunninghamellaceae</taxon>
        <taxon>Absidia</taxon>
    </lineage>
</organism>
<gene>
    <name evidence="2" type="primary">ABSGL_09374.1 scaffold 11175</name>
</gene>
<dbReference type="InParanoid" id="A0A163K1D4"/>
<keyword evidence="3" id="KW-1185">Reference proteome</keyword>
<feature type="compositionally biased region" description="Low complexity" evidence="1">
    <location>
        <begin position="52"/>
        <end position="64"/>
    </location>
</feature>
<dbReference type="AlphaFoldDB" id="A0A163K1D4"/>
<feature type="region of interest" description="Disordered" evidence="1">
    <location>
        <begin position="28"/>
        <end position="66"/>
    </location>
</feature>
<evidence type="ECO:0000313" key="3">
    <source>
        <dbReference type="Proteomes" id="UP000078561"/>
    </source>
</evidence>
<evidence type="ECO:0000313" key="2">
    <source>
        <dbReference type="EMBL" id="SAM03533.1"/>
    </source>
</evidence>
<dbReference type="Proteomes" id="UP000078561">
    <property type="component" value="Unassembled WGS sequence"/>
</dbReference>
<proteinExistence type="predicted"/>
<reference evidence="2" key="1">
    <citation type="submission" date="2016-04" db="EMBL/GenBank/DDBJ databases">
        <authorList>
            <person name="Evans L.H."/>
            <person name="Alamgir A."/>
            <person name="Owens N."/>
            <person name="Weber N.D."/>
            <person name="Virtaneva K."/>
            <person name="Barbian K."/>
            <person name="Babar A."/>
            <person name="Rosenke K."/>
        </authorList>
    </citation>
    <scope>NUCLEOTIDE SEQUENCE [LARGE SCALE GENOMIC DNA]</scope>
    <source>
        <strain evidence="2">CBS 101.48</strain>
    </source>
</reference>